<dbReference type="GO" id="GO:0003887">
    <property type="term" value="F:DNA-directed DNA polymerase activity"/>
    <property type="evidence" value="ECO:0007669"/>
    <property type="project" value="UniProtKB-KW"/>
</dbReference>
<dbReference type="InterPro" id="IPR008921">
    <property type="entry name" value="DNA_pol3_clamp-load_cplx_C"/>
</dbReference>
<evidence type="ECO:0000256" key="5">
    <source>
        <dbReference type="ARBA" id="ARBA00022705"/>
    </source>
</evidence>
<dbReference type="EMBL" id="DXEQ01000005">
    <property type="protein sequence ID" value="HIX71416.1"/>
    <property type="molecule type" value="Genomic_DNA"/>
</dbReference>
<dbReference type="CDD" id="cd18137">
    <property type="entry name" value="HLD_clamp_pol_III_gamma_tau"/>
    <property type="match status" value="1"/>
</dbReference>
<dbReference type="Gene3D" id="3.40.50.300">
    <property type="entry name" value="P-loop containing nucleotide triphosphate hydrolases"/>
    <property type="match status" value="1"/>
</dbReference>
<dbReference type="SUPFAM" id="SSF48019">
    <property type="entry name" value="post-AAA+ oligomerization domain-like"/>
    <property type="match status" value="1"/>
</dbReference>
<dbReference type="NCBIfam" id="TIGR02397">
    <property type="entry name" value="dnaX_nterm"/>
    <property type="match status" value="1"/>
</dbReference>
<dbReference type="Pfam" id="PF13177">
    <property type="entry name" value="DNA_pol3_delta2"/>
    <property type="match status" value="1"/>
</dbReference>
<dbReference type="FunFam" id="1.10.8.60:FF:000013">
    <property type="entry name" value="DNA polymerase III subunit gamma/tau"/>
    <property type="match status" value="1"/>
</dbReference>
<protein>
    <recommendedName>
        <fullName evidence="2">DNA-directed DNA polymerase</fullName>
        <ecNumber evidence="2">2.7.7.7</ecNumber>
    </recommendedName>
</protein>
<dbReference type="PANTHER" id="PTHR11669:SF0">
    <property type="entry name" value="PROTEIN STICHEL-LIKE 2"/>
    <property type="match status" value="1"/>
</dbReference>
<sequence>MAYMALYRKWRPNDFDEVQGQDAIVRTLRNEIIYDRIGHAYLFCGTRGTGKTSIAKLFAKAVNCQHPVDGNPCNQCPSCQAINNQSSLDVLEIDAASNNGVDHIREIREQVQYSPVEGKYKVYIIDEVHMLSSGAFNALLKTLEEPPSYVIFILATTEKHKIPVTILSRCQKYDFRRISIDTITSHLTHLMDKEGIPAEEKALRYIARAADGSMRDALSLLDQCIAFYLNQTLTYENVLEVLGTVDTAVFSQLLRSILAQDTIAVLHTVDRMITEGRELSQFLADFLWYLRNLLIIKDQDGAEDSLDLSAESIASLREEASLIETNTLLRFIRVLSDLSGQIRTATQKRILLEVGFIRLCTPQMETDSGSLLERVHMLERRIEGGSVSNMGNIPAGGGKTGGTDVFAGGFAGLSPQQMETLAAMVQRYAASGTGSVSDAKVSPGAEEAAANKSAEEALRERFSPAEAEDLKSIAAGWKNIVAQTGMPMQKFLGAAHIAVSEDSGIIQLVFERDDIEKSYFERNHQHNLTVLSDLVAEQTGKRVKFECSVRSQETAQPSNFIDLSKIHQTVIFE</sequence>
<comment type="similarity">
    <text evidence="1">Belongs to the DnaX/STICHEL family.</text>
</comment>
<dbReference type="Pfam" id="PF12169">
    <property type="entry name" value="DNA_pol3_gamma3"/>
    <property type="match status" value="1"/>
</dbReference>
<accession>A0A9D1X2Q9</accession>
<gene>
    <name evidence="13" type="primary">dnaX</name>
    <name evidence="13" type="ORF">H9849_00190</name>
</gene>
<organism evidence="13 14">
    <name type="scientific">Candidatus Anaerobutyricum stercoripullorum</name>
    <dbReference type="NCBI Taxonomy" id="2838456"/>
    <lineage>
        <taxon>Bacteria</taxon>
        <taxon>Bacillati</taxon>
        <taxon>Bacillota</taxon>
        <taxon>Clostridia</taxon>
        <taxon>Lachnospirales</taxon>
        <taxon>Lachnospiraceae</taxon>
        <taxon>Anaerobutyricum</taxon>
    </lineage>
</organism>
<dbReference type="Proteomes" id="UP000886805">
    <property type="component" value="Unassembled WGS sequence"/>
</dbReference>
<reference evidence="13" key="2">
    <citation type="submission" date="2021-04" db="EMBL/GenBank/DDBJ databases">
        <authorList>
            <person name="Gilroy R."/>
        </authorList>
    </citation>
    <scope>NUCLEOTIDE SEQUENCE</scope>
    <source>
        <strain evidence="13">ChiSxjej3B15-1167</strain>
    </source>
</reference>
<comment type="catalytic activity">
    <reaction evidence="11">
        <text>DNA(n) + a 2'-deoxyribonucleoside 5'-triphosphate = DNA(n+1) + diphosphate</text>
        <dbReference type="Rhea" id="RHEA:22508"/>
        <dbReference type="Rhea" id="RHEA-COMP:17339"/>
        <dbReference type="Rhea" id="RHEA-COMP:17340"/>
        <dbReference type="ChEBI" id="CHEBI:33019"/>
        <dbReference type="ChEBI" id="CHEBI:61560"/>
        <dbReference type="ChEBI" id="CHEBI:173112"/>
        <dbReference type="EC" id="2.7.7.7"/>
    </reaction>
</comment>
<keyword evidence="10" id="KW-0239">DNA-directed DNA polymerase</keyword>
<dbReference type="SUPFAM" id="SSF52540">
    <property type="entry name" value="P-loop containing nucleoside triphosphate hydrolases"/>
    <property type="match status" value="1"/>
</dbReference>
<evidence type="ECO:0000256" key="1">
    <source>
        <dbReference type="ARBA" id="ARBA00006360"/>
    </source>
</evidence>
<dbReference type="SMART" id="SM00382">
    <property type="entry name" value="AAA"/>
    <property type="match status" value="1"/>
</dbReference>
<evidence type="ECO:0000256" key="11">
    <source>
        <dbReference type="ARBA" id="ARBA00049244"/>
    </source>
</evidence>
<dbReference type="PANTHER" id="PTHR11669">
    <property type="entry name" value="REPLICATION FACTOR C / DNA POLYMERASE III GAMMA-TAU SUBUNIT"/>
    <property type="match status" value="1"/>
</dbReference>
<dbReference type="CDD" id="cd00009">
    <property type="entry name" value="AAA"/>
    <property type="match status" value="1"/>
</dbReference>
<dbReference type="GO" id="GO:0046872">
    <property type="term" value="F:metal ion binding"/>
    <property type="evidence" value="ECO:0007669"/>
    <property type="project" value="UniProtKB-KW"/>
</dbReference>
<keyword evidence="5" id="KW-0235">DNA replication</keyword>
<proteinExistence type="inferred from homology"/>
<evidence type="ECO:0000256" key="3">
    <source>
        <dbReference type="ARBA" id="ARBA00022679"/>
    </source>
</evidence>
<evidence type="ECO:0000256" key="6">
    <source>
        <dbReference type="ARBA" id="ARBA00022723"/>
    </source>
</evidence>
<dbReference type="Gene3D" id="1.10.8.60">
    <property type="match status" value="1"/>
</dbReference>
<dbReference type="NCBIfam" id="NF004046">
    <property type="entry name" value="PRK05563.1"/>
    <property type="match status" value="1"/>
</dbReference>
<feature type="domain" description="AAA+ ATPase" evidence="12">
    <location>
        <begin position="37"/>
        <end position="179"/>
    </location>
</feature>
<dbReference type="Pfam" id="PF22608">
    <property type="entry name" value="DNAX_ATPase_lid"/>
    <property type="match status" value="1"/>
</dbReference>
<dbReference type="InterPro" id="IPR045085">
    <property type="entry name" value="HLD_clamp_pol_III_gamma_tau"/>
</dbReference>
<evidence type="ECO:0000256" key="4">
    <source>
        <dbReference type="ARBA" id="ARBA00022695"/>
    </source>
</evidence>
<dbReference type="GO" id="GO:0003677">
    <property type="term" value="F:DNA binding"/>
    <property type="evidence" value="ECO:0007669"/>
    <property type="project" value="InterPro"/>
</dbReference>
<dbReference type="GO" id="GO:0005524">
    <property type="term" value="F:ATP binding"/>
    <property type="evidence" value="ECO:0007669"/>
    <property type="project" value="UniProtKB-KW"/>
</dbReference>
<dbReference type="GO" id="GO:0009360">
    <property type="term" value="C:DNA polymerase III complex"/>
    <property type="evidence" value="ECO:0007669"/>
    <property type="project" value="InterPro"/>
</dbReference>
<dbReference type="FunFam" id="3.40.50.300:FF:000014">
    <property type="entry name" value="DNA polymerase III subunit gamma/tau"/>
    <property type="match status" value="1"/>
</dbReference>
<evidence type="ECO:0000256" key="2">
    <source>
        <dbReference type="ARBA" id="ARBA00012417"/>
    </source>
</evidence>
<dbReference type="InterPro" id="IPR003593">
    <property type="entry name" value="AAA+_ATPase"/>
</dbReference>
<reference evidence="13" key="1">
    <citation type="journal article" date="2021" name="PeerJ">
        <title>Extensive microbial diversity within the chicken gut microbiome revealed by metagenomics and culture.</title>
        <authorList>
            <person name="Gilroy R."/>
            <person name="Ravi A."/>
            <person name="Getino M."/>
            <person name="Pursley I."/>
            <person name="Horton D.L."/>
            <person name="Alikhan N.F."/>
            <person name="Baker D."/>
            <person name="Gharbi K."/>
            <person name="Hall N."/>
            <person name="Watson M."/>
            <person name="Adriaenssens E.M."/>
            <person name="Foster-Nyarko E."/>
            <person name="Jarju S."/>
            <person name="Secka A."/>
            <person name="Antonio M."/>
            <person name="Oren A."/>
            <person name="Chaudhuri R.R."/>
            <person name="La Ragione R."/>
            <person name="Hildebrand F."/>
            <person name="Pallen M.J."/>
        </authorList>
    </citation>
    <scope>NUCLEOTIDE SEQUENCE</scope>
    <source>
        <strain evidence="13">ChiSxjej3B15-1167</strain>
    </source>
</reference>
<comment type="caution">
    <text evidence="13">The sequence shown here is derived from an EMBL/GenBank/DDBJ whole genome shotgun (WGS) entry which is preliminary data.</text>
</comment>
<dbReference type="InterPro" id="IPR050238">
    <property type="entry name" value="DNA_Rep/Repair_Clamp_Loader"/>
</dbReference>
<dbReference type="EC" id="2.7.7.7" evidence="2"/>
<dbReference type="InterPro" id="IPR027417">
    <property type="entry name" value="P-loop_NTPase"/>
</dbReference>
<dbReference type="InterPro" id="IPR022754">
    <property type="entry name" value="DNA_pol_III_gamma-3"/>
</dbReference>
<keyword evidence="7" id="KW-0547">Nucleotide-binding</keyword>
<evidence type="ECO:0000259" key="12">
    <source>
        <dbReference type="SMART" id="SM00382"/>
    </source>
</evidence>
<evidence type="ECO:0000256" key="10">
    <source>
        <dbReference type="ARBA" id="ARBA00022932"/>
    </source>
</evidence>
<evidence type="ECO:0000256" key="9">
    <source>
        <dbReference type="ARBA" id="ARBA00022840"/>
    </source>
</evidence>
<dbReference type="GO" id="GO:0006261">
    <property type="term" value="P:DNA-templated DNA replication"/>
    <property type="evidence" value="ECO:0007669"/>
    <property type="project" value="TreeGrafter"/>
</dbReference>
<keyword evidence="4 13" id="KW-0548">Nucleotidyltransferase</keyword>
<keyword evidence="9" id="KW-0067">ATP-binding</keyword>
<keyword evidence="8" id="KW-0862">Zinc</keyword>
<dbReference type="InterPro" id="IPR012763">
    <property type="entry name" value="DNA_pol_III_sug/sutau_N"/>
</dbReference>
<name>A0A9D1X2Q9_9FIRM</name>
<evidence type="ECO:0000313" key="13">
    <source>
        <dbReference type="EMBL" id="HIX71416.1"/>
    </source>
</evidence>
<evidence type="ECO:0000256" key="8">
    <source>
        <dbReference type="ARBA" id="ARBA00022833"/>
    </source>
</evidence>
<evidence type="ECO:0000313" key="14">
    <source>
        <dbReference type="Proteomes" id="UP000886805"/>
    </source>
</evidence>
<dbReference type="Gene3D" id="1.20.272.10">
    <property type="match status" value="1"/>
</dbReference>
<keyword evidence="6" id="KW-0479">Metal-binding</keyword>
<dbReference type="AlphaFoldDB" id="A0A9D1X2Q9"/>
<keyword evidence="3 13" id="KW-0808">Transferase</keyword>
<evidence type="ECO:0000256" key="7">
    <source>
        <dbReference type="ARBA" id="ARBA00022741"/>
    </source>
</evidence>